<dbReference type="Proteomes" id="UP001177744">
    <property type="component" value="Unassembled WGS sequence"/>
</dbReference>
<dbReference type="GO" id="GO:0045202">
    <property type="term" value="C:synapse"/>
    <property type="evidence" value="ECO:0007669"/>
    <property type="project" value="GOC"/>
</dbReference>
<evidence type="ECO:0000256" key="1">
    <source>
        <dbReference type="ARBA" id="ARBA00004141"/>
    </source>
</evidence>
<keyword evidence="5 13" id="KW-0812">Transmembrane</keyword>
<evidence type="ECO:0000256" key="4">
    <source>
        <dbReference type="ARBA" id="ARBA00022673"/>
    </source>
</evidence>
<evidence type="ECO:0000256" key="3">
    <source>
        <dbReference type="ARBA" id="ARBA00022568"/>
    </source>
</evidence>
<evidence type="ECO:0000313" key="16">
    <source>
        <dbReference type="Proteomes" id="UP001177744"/>
    </source>
</evidence>
<feature type="domain" description="Ion transport" evidence="14">
    <location>
        <begin position="62"/>
        <end position="213"/>
    </location>
</feature>
<evidence type="ECO:0000313" key="15">
    <source>
        <dbReference type="EMBL" id="KAK1329273.1"/>
    </source>
</evidence>
<dbReference type="InterPro" id="IPR005821">
    <property type="entry name" value="Ion_trans_dom"/>
</dbReference>
<comment type="caution">
    <text evidence="15">The sequence shown here is derived from an EMBL/GenBank/DDBJ whole genome shotgun (WGS) entry which is preliminary data.</text>
</comment>
<evidence type="ECO:0000256" key="8">
    <source>
        <dbReference type="ARBA" id="ARBA00022989"/>
    </source>
</evidence>
<dbReference type="GO" id="GO:0005891">
    <property type="term" value="C:voltage-gated calcium channel complex"/>
    <property type="evidence" value="ECO:0007669"/>
    <property type="project" value="InterPro"/>
</dbReference>
<evidence type="ECO:0000256" key="5">
    <source>
        <dbReference type="ARBA" id="ARBA00022692"/>
    </source>
</evidence>
<gene>
    <name evidence="15" type="ORF">QTO34_011454</name>
</gene>
<comment type="subcellular location">
    <subcellularLocation>
        <location evidence="1">Membrane</location>
        <topology evidence="1">Multi-pass membrane protein</topology>
    </subcellularLocation>
</comment>
<keyword evidence="4" id="KW-0107">Calcium channel</keyword>
<evidence type="ECO:0000256" key="9">
    <source>
        <dbReference type="ARBA" id="ARBA00023065"/>
    </source>
</evidence>
<dbReference type="SUPFAM" id="SSF81324">
    <property type="entry name" value="Voltage-gated potassium channels"/>
    <property type="match status" value="1"/>
</dbReference>
<organism evidence="15 16">
    <name type="scientific">Cnephaeus nilssonii</name>
    <name type="common">Northern bat</name>
    <name type="synonym">Eptesicus nilssonii</name>
    <dbReference type="NCBI Taxonomy" id="3371016"/>
    <lineage>
        <taxon>Eukaryota</taxon>
        <taxon>Metazoa</taxon>
        <taxon>Chordata</taxon>
        <taxon>Craniata</taxon>
        <taxon>Vertebrata</taxon>
        <taxon>Euteleostomi</taxon>
        <taxon>Mammalia</taxon>
        <taxon>Eutheria</taxon>
        <taxon>Laurasiatheria</taxon>
        <taxon>Chiroptera</taxon>
        <taxon>Yangochiroptera</taxon>
        <taxon>Vespertilionidae</taxon>
        <taxon>Cnephaeus</taxon>
    </lineage>
</organism>
<dbReference type="PANTHER" id="PTHR45628">
    <property type="entry name" value="VOLTAGE-DEPENDENT CALCIUM CHANNEL TYPE A SUBUNIT ALPHA-1"/>
    <property type="match status" value="1"/>
</dbReference>
<dbReference type="GO" id="GO:0007268">
    <property type="term" value="P:chemical synaptic transmission"/>
    <property type="evidence" value="ECO:0007669"/>
    <property type="project" value="TreeGrafter"/>
</dbReference>
<evidence type="ECO:0000256" key="6">
    <source>
        <dbReference type="ARBA" id="ARBA00022837"/>
    </source>
</evidence>
<evidence type="ECO:0000256" key="7">
    <source>
        <dbReference type="ARBA" id="ARBA00022882"/>
    </source>
</evidence>
<keyword evidence="16" id="KW-1185">Reference proteome</keyword>
<keyword evidence="9" id="KW-0406">Ion transport</keyword>
<evidence type="ECO:0000256" key="12">
    <source>
        <dbReference type="ARBA" id="ARBA00023303"/>
    </source>
</evidence>
<keyword evidence="6" id="KW-0106">Calcium</keyword>
<dbReference type="Pfam" id="PF00520">
    <property type="entry name" value="Ion_trans"/>
    <property type="match status" value="1"/>
</dbReference>
<evidence type="ECO:0000256" key="13">
    <source>
        <dbReference type="SAM" id="Phobius"/>
    </source>
</evidence>
<evidence type="ECO:0000256" key="10">
    <source>
        <dbReference type="ARBA" id="ARBA00023136"/>
    </source>
</evidence>
<dbReference type="InterPro" id="IPR050599">
    <property type="entry name" value="VDCC_alpha-1_subunit"/>
</dbReference>
<dbReference type="PRINTS" id="PR01633">
    <property type="entry name" value="RVDCCALPHA1"/>
</dbReference>
<dbReference type="Gene3D" id="1.10.287.70">
    <property type="match status" value="1"/>
</dbReference>
<sequence>MPREAESAGSCKGSIGIPLLLLLTDGQGNQIVVLTLKDDLNTGSFPPGIREESQTLLTLTLCVSVCSILATAGTHFNTHVDLRTLRAVRVLRPLKLVPADRVESIMKAMVPLLQIGLLLFFAILMFAIIGLEFYSGKLHRACFMNNSGILEGFDPPHPCGVQGCPAGYECRDWIGPNDGITQFDNILFAVLTVFQCITMEGWTTVLYNGQGTEPGVHSRGDGHSEVDDYTSTQEKLDGKGTCFQPVAQGPRVWDPVKQVTLGV</sequence>
<protein>
    <recommendedName>
        <fullName evidence="14">Ion transport domain-containing protein</fullName>
    </recommendedName>
</protein>
<evidence type="ECO:0000256" key="11">
    <source>
        <dbReference type="ARBA" id="ARBA00023157"/>
    </source>
</evidence>
<accession>A0AA40HDU9</accession>
<dbReference type="GO" id="GO:0043025">
    <property type="term" value="C:neuronal cell body"/>
    <property type="evidence" value="ECO:0007669"/>
    <property type="project" value="TreeGrafter"/>
</dbReference>
<dbReference type="GO" id="GO:0008331">
    <property type="term" value="F:high voltage-gated calcium channel activity"/>
    <property type="evidence" value="ECO:0007669"/>
    <property type="project" value="TreeGrafter"/>
</dbReference>
<dbReference type="InterPro" id="IPR005449">
    <property type="entry name" value="VDCC_R_a1su"/>
</dbReference>
<feature type="transmembrane region" description="Helical" evidence="13">
    <location>
        <begin position="112"/>
        <end position="134"/>
    </location>
</feature>
<dbReference type="AlphaFoldDB" id="A0AA40HDU9"/>
<name>A0AA40HDU9_CNENI</name>
<keyword evidence="12" id="KW-0407">Ion channel</keyword>
<keyword evidence="2" id="KW-0813">Transport</keyword>
<keyword evidence="3" id="KW-0109">Calcium transport</keyword>
<keyword evidence="11" id="KW-1015">Disulfide bond</keyword>
<dbReference type="EMBL" id="JAULJE010000022">
    <property type="protein sequence ID" value="KAK1329273.1"/>
    <property type="molecule type" value="Genomic_DNA"/>
</dbReference>
<dbReference type="GO" id="GO:0098703">
    <property type="term" value="P:calcium ion import across plasma membrane"/>
    <property type="evidence" value="ECO:0007669"/>
    <property type="project" value="TreeGrafter"/>
</dbReference>
<proteinExistence type="predicted"/>
<keyword evidence="10 13" id="KW-0472">Membrane</keyword>
<dbReference type="PANTHER" id="PTHR45628:SF5">
    <property type="entry name" value="VOLTAGE-DEPENDENT R-TYPE CALCIUM CHANNEL SUBUNIT ALPHA-1E"/>
    <property type="match status" value="1"/>
</dbReference>
<evidence type="ECO:0000256" key="2">
    <source>
        <dbReference type="ARBA" id="ARBA00022448"/>
    </source>
</evidence>
<reference evidence="15" key="1">
    <citation type="submission" date="2023-06" db="EMBL/GenBank/DDBJ databases">
        <title>Reference genome for the Northern bat (Eptesicus nilssonii), a most northern bat species.</title>
        <authorList>
            <person name="Laine V.N."/>
            <person name="Pulliainen A.T."/>
            <person name="Lilley T.M."/>
        </authorList>
    </citation>
    <scope>NUCLEOTIDE SEQUENCE</scope>
    <source>
        <strain evidence="15">BLF_Eptnil</strain>
        <tissue evidence="15">Kidney</tissue>
    </source>
</reference>
<evidence type="ECO:0000259" key="14">
    <source>
        <dbReference type="Pfam" id="PF00520"/>
    </source>
</evidence>
<keyword evidence="7" id="KW-0851">Voltage-gated channel</keyword>
<keyword evidence="8 13" id="KW-1133">Transmembrane helix</keyword>